<dbReference type="InterPro" id="IPR050446">
    <property type="entry name" value="FAD-oxidoreductase/Apoptosis"/>
</dbReference>
<name>A0ABU3WVP7_9NOCA</name>
<dbReference type="Pfam" id="PF07992">
    <property type="entry name" value="Pyr_redox_2"/>
    <property type="match status" value="1"/>
</dbReference>
<protein>
    <submittedName>
        <fullName evidence="7">Ferredoxin reductase</fullName>
    </submittedName>
</protein>
<keyword evidence="4" id="KW-0560">Oxidoreductase</keyword>
<dbReference type="InterPro" id="IPR023753">
    <property type="entry name" value="FAD/NAD-binding_dom"/>
</dbReference>
<reference evidence="7 8" key="1">
    <citation type="submission" date="2019-10" db="EMBL/GenBank/DDBJ databases">
        <title>Draft Genome Assembly of Rhodococcus zopfii DSM44189.</title>
        <authorList>
            <person name="Sutton J.M."/>
            <person name="Akob D.M."/>
            <person name="Bushman T.J."/>
        </authorList>
    </citation>
    <scope>NUCLEOTIDE SEQUENCE [LARGE SCALE GENOMIC DNA]</scope>
    <source>
        <strain evidence="7 8">DSM 44189</strain>
    </source>
</reference>
<evidence type="ECO:0000259" key="5">
    <source>
        <dbReference type="Pfam" id="PF07992"/>
    </source>
</evidence>
<evidence type="ECO:0000256" key="2">
    <source>
        <dbReference type="ARBA" id="ARBA00022630"/>
    </source>
</evidence>
<evidence type="ECO:0000256" key="4">
    <source>
        <dbReference type="ARBA" id="ARBA00023002"/>
    </source>
</evidence>
<keyword evidence="3" id="KW-0274">FAD</keyword>
<keyword evidence="2" id="KW-0285">Flavoprotein</keyword>
<dbReference type="PANTHER" id="PTHR43557:SF2">
    <property type="entry name" value="RIESKE DOMAIN-CONTAINING PROTEIN-RELATED"/>
    <property type="match status" value="1"/>
</dbReference>
<accession>A0ABU3WVP7</accession>
<dbReference type="PRINTS" id="PR00368">
    <property type="entry name" value="FADPNR"/>
</dbReference>
<keyword evidence="8" id="KW-1185">Reference proteome</keyword>
<dbReference type="PRINTS" id="PR00411">
    <property type="entry name" value="PNDRDTASEI"/>
</dbReference>
<dbReference type="PANTHER" id="PTHR43557">
    <property type="entry name" value="APOPTOSIS-INDUCING FACTOR 1"/>
    <property type="match status" value="1"/>
</dbReference>
<dbReference type="Proteomes" id="UP001275440">
    <property type="component" value="Unassembled WGS sequence"/>
</dbReference>
<dbReference type="Pfam" id="PF14759">
    <property type="entry name" value="Reductase_C"/>
    <property type="match status" value="1"/>
</dbReference>
<sequence length="412" mass="43597">MTTTRSGADRNVVIVGAGHAAASFVGLLRQEGHTGEITLLGEELDYPYHRPPLSKKFSEGDLEQWLRPPEFYREQGVTVCLGEQVTEIDRGAAQVVTASGERIGYDVLVLATGSRPRPLPAAGADLAGVGALRTLGDARALRKWIAENRTLAIIGGGYIGLEVAAVVRSAGAEAVVLEREDRVLARVASPELSEILTERHTAQGTVVRTGVGVVELEGAEGHVQRVVLDDGEKIDCTAALVGIGAVPCDELAQACDLERGPTGGVVVDEYARTSDPAILAIGDVTCRRVPGLDGLGRLESIPSATEQARQAVAAVLDTPAPQPETPWFWSDQFDLKLKIAGIVRPGSDIVRRGNPETGRFALFHLRDGIPVAVESANAAPEFMAGKKWIGAGMPVDPTRLADPGIALRDAVR</sequence>
<evidence type="ECO:0000313" key="8">
    <source>
        <dbReference type="Proteomes" id="UP001275440"/>
    </source>
</evidence>
<dbReference type="InterPro" id="IPR028202">
    <property type="entry name" value="Reductase_C"/>
</dbReference>
<dbReference type="Gene3D" id="3.50.50.60">
    <property type="entry name" value="FAD/NAD(P)-binding domain"/>
    <property type="match status" value="2"/>
</dbReference>
<evidence type="ECO:0000256" key="1">
    <source>
        <dbReference type="ARBA" id="ARBA00001974"/>
    </source>
</evidence>
<evidence type="ECO:0000256" key="3">
    <source>
        <dbReference type="ARBA" id="ARBA00022827"/>
    </source>
</evidence>
<comment type="cofactor">
    <cofactor evidence="1">
        <name>FAD</name>
        <dbReference type="ChEBI" id="CHEBI:57692"/>
    </cofactor>
</comment>
<dbReference type="EMBL" id="WBMO01000005">
    <property type="protein sequence ID" value="MDV2478077.1"/>
    <property type="molecule type" value="Genomic_DNA"/>
</dbReference>
<proteinExistence type="predicted"/>
<dbReference type="Gene3D" id="3.30.390.30">
    <property type="match status" value="1"/>
</dbReference>
<dbReference type="InterPro" id="IPR036188">
    <property type="entry name" value="FAD/NAD-bd_sf"/>
</dbReference>
<feature type="domain" description="FAD/NAD(P)-binding" evidence="5">
    <location>
        <begin position="11"/>
        <end position="308"/>
    </location>
</feature>
<dbReference type="InterPro" id="IPR016156">
    <property type="entry name" value="FAD/NAD-linked_Rdtase_dimer_sf"/>
</dbReference>
<dbReference type="SUPFAM" id="SSF51905">
    <property type="entry name" value="FAD/NAD(P)-binding domain"/>
    <property type="match status" value="2"/>
</dbReference>
<dbReference type="SUPFAM" id="SSF55424">
    <property type="entry name" value="FAD/NAD-linked reductases, dimerisation (C-terminal) domain"/>
    <property type="match status" value="1"/>
</dbReference>
<organism evidence="7 8">
    <name type="scientific">Rhodococcus zopfii</name>
    <dbReference type="NCBI Taxonomy" id="43772"/>
    <lineage>
        <taxon>Bacteria</taxon>
        <taxon>Bacillati</taxon>
        <taxon>Actinomycetota</taxon>
        <taxon>Actinomycetes</taxon>
        <taxon>Mycobacteriales</taxon>
        <taxon>Nocardiaceae</taxon>
        <taxon>Rhodococcus</taxon>
    </lineage>
</organism>
<evidence type="ECO:0000313" key="7">
    <source>
        <dbReference type="EMBL" id="MDV2478077.1"/>
    </source>
</evidence>
<feature type="domain" description="Reductase C-terminal" evidence="6">
    <location>
        <begin position="327"/>
        <end position="410"/>
    </location>
</feature>
<comment type="caution">
    <text evidence="7">The sequence shown here is derived from an EMBL/GenBank/DDBJ whole genome shotgun (WGS) entry which is preliminary data.</text>
</comment>
<evidence type="ECO:0000259" key="6">
    <source>
        <dbReference type="Pfam" id="PF14759"/>
    </source>
</evidence>
<gene>
    <name evidence="7" type="ORF">F8M49_26595</name>
</gene>